<feature type="region of interest" description="Disordered" evidence="1">
    <location>
        <begin position="47"/>
        <end position="135"/>
    </location>
</feature>
<evidence type="ECO:0000256" key="1">
    <source>
        <dbReference type="SAM" id="MobiDB-lite"/>
    </source>
</evidence>
<evidence type="ECO:0000313" key="3">
    <source>
        <dbReference type="Proteomes" id="UP001396334"/>
    </source>
</evidence>
<accession>A0ABR2QL57</accession>
<feature type="compositionally biased region" description="Low complexity" evidence="1">
    <location>
        <begin position="54"/>
        <end position="66"/>
    </location>
</feature>
<keyword evidence="3" id="KW-1185">Reference proteome</keyword>
<protein>
    <submittedName>
        <fullName evidence="2">Uncharacterized protein</fullName>
    </submittedName>
</protein>
<reference evidence="2 3" key="1">
    <citation type="journal article" date="2024" name="G3 (Bethesda)">
        <title>Genome assembly of Hibiscus sabdariffa L. provides insights into metabolisms of medicinal natural products.</title>
        <authorList>
            <person name="Kim T."/>
        </authorList>
    </citation>
    <scope>NUCLEOTIDE SEQUENCE [LARGE SCALE GENOMIC DNA]</scope>
    <source>
        <strain evidence="2">TK-2024</strain>
        <tissue evidence="2">Old leaves</tissue>
    </source>
</reference>
<dbReference type="Proteomes" id="UP001396334">
    <property type="component" value="Unassembled WGS sequence"/>
</dbReference>
<comment type="caution">
    <text evidence="2">The sequence shown here is derived from an EMBL/GenBank/DDBJ whole genome shotgun (WGS) entry which is preliminary data.</text>
</comment>
<evidence type="ECO:0000313" key="2">
    <source>
        <dbReference type="EMBL" id="KAK9001295.1"/>
    </source>
</evidence>
<organism evidence="2 3">
    <name type="scientific">Hibiscus sabdariffa</name>
    <name type="common">roselle</name>
    <dbReference type="NCBI Taxonomy" id="183260"/>
    <lineage>
        <taxon>Eukaryota</taxon>
        <taxon>Viridiplantae</taxon>
        <taxon>Streptophyta</taxon>
        <taxon>Embryophyta</taxon>
        <taxon>Tracheophyta</taxon>
        <taxon>Spermatophyta</taxon>
        <taxon>Magnoliopsida</taxon>
        <taxon>eudicotyledons</taxon>
        <taxon>Gunneridae</taxon>
        <taxon>Pentapetalae</taxon>
        <taxon>rosids</taxon>
        <taxon>malvids</taxon>
        <taxon>Malvales</taxon>
        <taxon>Malvaceae</taxon>
        <taxon>Malvoideae</taxon>
        <taxon>Hibiscus</taxon>
    </lineage>
</organism>
<dbReference type="EMBL" id="JBBPBN010000036">
    <property type="protein sequence ID" value="KAK9001295.1"/>
    <property type="molecule type" value="Genomic_DNA"/>
</dbReference>
<feature type="compositionally biased region" description="Basic and acidic residues" evidence="1">
    <location>
        <begin position="102"/>
        <end position="119"/>
    </location>
</feature>
<proteinExistence type="predicted"/>
<name>A0ABR2QL57_9ROSI</name>
<gene>
    <name evidence="2" type="ORF">V6N11_083082</name>
</gene>
<sequence length="135" mass="14839">MITTNHSGRIDEKIIVEVGSESYVIHIFELGFKDVTIDPLIQANLKKSPATAISSQSEDSSECSSSKGRKGDDVEQASLNVKYADKEDGGNIKQKAGILKSQENEKAKLEPEGQEKMINSEENMNKGIEVEEHIC</sequence>